<dbReference type="EMBL" id="CP108482">
    <property type="protein sequence ID" value="WUS61033.1"/>
    <property type="molecule type" value="Genomic_DNA"/>
</dbReference>
<keyword evidence="2" id="KW-0808">Transferase</keyword>
<dbReference type="InterPro" id="IPR013216">
    <property type="entry name" value="Methyltransf_11"/>
</dbReference>
<dbReference type="Proteomes" id="UP001432014">
    <property type="component" value="Chromosome"/>
</dbReference>
<accession>A0ABZ1WJW7</accession>
<dbReference type="Pfam" id="PF08241">
    <property type="entry name" value="Methyltransf_11"/>
    <property type="match status" value="1"/>
</dbReference>
<evidence type="ECO:0000259" key="1">
    <source>
        <dbReference type="Pfam" id="PF08241"/>
    </source>
</evidence>
<keyword evidence="3" id="KW-1185">Reference proteome</keyword>
<dbReference type="GO" id="GO:0008168">
    <property type="term" value="F:methyltransferase activity"/>
    <property type="evidence" value="ECO:0007669"/>
    <property type="project" value="UniProtKB-KW"/>
</dbReference>
<evidence type="ECO:0000313" key="2">
    <source>
        <dbReference type="EMBL" id="WUS61033.1"/>
    </source>
</evidence>
<dbReference type="PANTHER" id="PTHR43591:SF24">
    <property type="entry name" value="2-METHOXY-6-POLYPRENYL-1,4-BENZOQUINOL METHYLASE, MITOCHONDRIAL"/>
    <property type="match status" value="1"/>
</dbReference>
<name>A0ABZ1WJW7_9ACTN</name>
<gene>
    <name evidence="2" type="ORF">OG469_39405</name>
</gene>
<organism evidence="2 3">
    <name type="scientific">Kitasatospora herbaricolor</name>
    <dbReference type="NCBI Taxonomy" id="68217"/>
    <lineage>
        <taxon>Bacteria</taxon>
        <taxon>Bacillati</taxon>
        <taxon>Actinomycetota</taxon>
        <taxon>Actinomycetes</taxon>
        <taxon>Kitasatosporales</taxon>
        <taxon>Streptomycetaceae</taxon>
        <taxon>Kitasatospora</taxon>
    </lineage>
</organism>
<dbReference type="GO" id="GO:0032259">
    <property type="term" value="P:methylation"/>
    <property type="evidence" value="ECO:0007669"/>
    <property type="project" value="UniProtKB-KW"/>
</dbReference>
<dbReference type="InterPro" id="IPR029063">
    <property type="entry name" value="SAM-dependent_MTases_sf"/>
</dbReference>
<proteinExistence type="predicted"/>
<evidence type="ECO:0000313" key="3">
    <source>
        <dbReference type="Proteomes" id="UP001432014"/>
    </source>
</evidence>
<keyword evidence="2" id="KW-0489">Methyltransferase</keyword>
<dbReference type="PANTHER" id="PTHR43591">
    <property type="entry name" value="METHYLTRANSFERASE"/>
    <property type="match status" value="1"/>
</dbReference>
<dbReference type="SUPFAM" id="SSF53335">
    <property type="entry name" value="S-adenosyl-L-methionine-dependent methyltransferases"/>
    <property type="match status" value="1"/>
</dbReference>
<dbReference type="RefSeq" id="WP_329611693.1">
    <property type="nucleotide sequence ID" value="NZ_CP108482.1"/>
</dbReference>
<sequence>MTLFDESERRIWSGRARAYGDSFAKLCAYPVERLLDAAGVRAGTRVLDVGTGTGTVAVAACARGAKVSAVDAEPGMVDMAGRAAPSAEVRVAALPALPFADEEFDAVAANFVLNHVGRPREALAELRRVTRPGGRVAVTIWASPPAPGQALLGRAIQAAGVPRPSYLPALASEDDFPRTEQGLTDLIASAGLAEPAGETLSWNHRTGIEEWWSGPAAGVATIGQIVISQTPEVQADIKRQLETLSAEFTDPDGFLQLPHIALMASGRAKPAALGRQRPPRPA</sequence>
<protein>
    <submittedName>
        <fullName evidence="2">Class I SAM-dependent methyltransferase</fullName>
    </submittedName>
</protein>
<feature type="domain" description="Methyltransferase type 11" evidence="1">
    <location>
        <begin position="47"/>
        <end position="137"/>
    </location>
</feature>
<dbReference type="CDD" id="cd02440">
    <property type="entry name" value="AdoMet_MTases"/>
    <property type="match status" value="1"/>
</dbReference>
<reference evidence="2 3" key="1">
    <citation type="submission" date="2022-10" db="EMBL/GenBank/DDBJ databases">
        <title>The complete genomes of actinobacterial strains from the NBC collection.</title>
        <authorList>
            <person name="Joergensen T.S."/>
            <person name="Alvarez Arevalo M."/>
            <person name="Sterndorff E.B."/>
            <person name="Faurdal D."/>
            <person name="Vuksanovic O."/>
            <person name="Mourched A.-S."/>
            <person name="Charusanti P."/>
            <person name="Shaw S."/>
            <person name="Blin K."/>
            <person name="Weber T."/>
        </authorList>
    </citation>
    <scope>NUCLEOTIDE SEQUENCE [LARGE SCALE GENOMIC DNA]</scope>
    <source>
        <strain evidence="2 3">NBC_01247</strain>
    </source>
</reference>
<dbReference type="Gene3D" id="3.40.50.150">
    <property type="entry name" value="Vaccinia Virus protein VP39"/>
    <property type="match status" value="1"/>
</dbReference>